<dbReference type="eggNOG" id="COG1653">
    <property type="taxonomic scope" value="Bacteria"/>
</dbReference>
<dbReference type="STRING" id="1437608.GCA_000771645_01602"/>
<evidence type="ECO:0000313" key="4">
    <source>
        <dbReference type="Proteomes" id="UP000029108"/>
    </source>
</evidence>
<dbReference type="Proteomes" id="UP000029108">
    <property type="component" value="Unassembled WGS sequence"/>
</dbReference>
<comment type="caution">
    <text evidence="3">The sequence shown here is derived from an EMBL/GenBank/DDBJ whole genome shotgun (WGS) entry which is preliminary data.</text>
</comment>
<feature type="chain" id="PRO_5001818307" evidence="2">
    <location>
        <begin position="33"/>
        <end position="566"/>
    </location>
</feature>
<gene>
    <name evidence="3" type="ORF">BBIA_1367</name>
</gene>
<protein>
    <submittedName>
        <fullName evidence="3">Sugar ABC transporter periplasmic protein</fullName>
    </submittedName>
</protein>
<feature type="signal peptide" evidence="2">
    <location>
        <begin position="1"/>
        <end position="32"/>
    </location>
</feature>
<dbReference type="InterPro" id="IPR006059">
    <property type="entry name" value="SBP"/>
</dbReference>
<evidence type="ECO:0000313" key="3">
    <source>
        <dbReference type="EMBL" id="KFI53770.1"/>
    </source>
</evidence>
<dbReference type="Gene3D" id="3.40.190.10">
    <property type="entry name" value="Periplasmic binding protein-like II"/>
    <property type="match status" value="2"/>
</dbReference>
<dbReference type="EMBL" id="JGYN01000002">
    <property type="protein sequence ID" value="KFI53770.1"/>
    <property type="molecule type" value="Genomic_DNA"/>
</dbReference>
<dbReference type="Pfam" id="PF01547">
    <property type="entry name" value="SBP_bac_1"/>
    <property type="match status" value="1"/>
</dbReference>
<dbReference type="SUPFAM" id="SSF53850">
    <property type="entry name" value="Periplasmic binding protein-like II"/>
    <property type="match status" value="1"/>
</dbReference>
<keyword evidence="4" id="KW-1185">Reference proteome</keyword>
<dbReference type="OrthoDB" id="3235892at2"/>
<dbReference type="AlphaFoldDB" id="A0A087A4S0"/>
<feature type="region of interest" description="Disordered" evidence="1">
    <location>
        <begin position="400"/>
        <end position="421"/>
    </location>
</feature>
<keyword evidence="2" id="KW-0732">Signal</keyword>
<name>A0A087A4S0_9BIFI</name>
<reference evidence="3 4" key="1">
    <citation type="submission" date="2014-03" db="EMBL/GenBank/DDBJ databases">
        <title>Genomics of Bifidobacteria.</title>
        <authorList>
            <person name="Ventura M."/>
            <person name="Milani C."/>
            <person name="Lugli G.A."/>
        </authorList>
    </citation>
    <scope>NUCLEOTIDE SEQUENCE [LARGE SCALE GENOMIC DNA]</scope>
    <source>
        <strain evidence="3 4">DSM 23969</strain>
    </source>
</reference>
<sequence>MTKSSRWNGKKAVTGIAAVAGIAMIVPLAACGGTNTASSSNEISIFTQNATYEGQLDGYVGKWLKDKTGLTVKVTPSTVGGTDRFQTKLTTGQLGDLIAFNSRDSLKQAIDAGAVEDLSAYKSKLPNAFRFTDAINRMTKMDSGKVYAIPAGAAQKAELGKGDPVNVPSFRYDYYKELGSPEVKTYWDYKDIAEKMAKAHSKTEKGDNMYALSLFGGWDTTSAGQLRSIATELGWITNDGVNSYDFINLNPAEKKVEDILADGGTYLTALKWANSIHQDGLLDPDSATQTWDDYMKKAEKGQSAMWVYGYLGNLNYNPVNKDMTAQNKGYERVPSDDAMSYQATSTLGSNWFWGLAKNSKNKDNAVKFLNFMYGDEGSFGFENGPEGVLWKRNAQGQPELTDLGKGDWSAEVPAKDGGGKVQDTFKARVNTSTGTPTGKDYDFPVVYNQWDSYLKGNASSLDKEWTADHDGALNVQEYLIKKGQVKGFKTPDLPSIEYSDQDKVIKSQVGDVIKQYSWKMIYANSDSEFNSLEKDMVEKAKSLGYDKLVKFETGYADKFFDKVQML</sequence>
<dbReference type="RefSeq" id="WP_033492447.1">
    <property type="nucleotide sequence ID" value="NZ_JDUU01000003.1"/>
</dbReference>
<evidence type="ECO:0000256" key="2">
    <source>
        <dbReference type="SAM" id="SignalP"/>
    </source>
</evidence>
<proteinExistence type="predicted"/>
<accession>A0A087A4S0</accession>
<organism evidence="3 4">
    <name type="scientific">Bifidobacterium biavatii DSM 23969</name>
    <dbReference type="NCBI Taxonomy" id="1437608"/>
    <lineage>
        <taxon>Bacteria</taxon>
        <taxon>Bacillati</taxon>
        <taxon>Actinomycetota</taxon>
        <taxon>Actinomycetes</taxon>
        <taxon>Bifidobacteriales</taxon>
        <taxon>Bifidobacteriaceae</taxon>
        <taxon>Bifidobacterium</taxon>
    </lineage>
</organism>
<evidence type="ECO:0000256" key="1">
    <source>
        <dbReference type="SAM" id="MobiDB-lite"/>
    </source>
</evidence>